<feature type="transmembrane region" description="Helical" evidence="1">
    <location>
        <begin position="234"/>
        <end position="257"/>
    </location>
</feature>
<dbReference type="InterPro" id="IPR010640">
    <property type="entry name" value="Low_temperature_requirement_A"/>
</dbReference>
<organism evidence="2 3">
    <name type="scientific">Rhynchosporium graminicola</name>
    <dbReference type="NCBI Taxonomy" id="2792576"/>
    <lineage>
        <taxon>Eukaryota</taxon>
        <taxon>Fungi</taxon>
        <taxon>Dikarya</taxon>
        <taxon>Ascomycota</taxon>
        <taxon>Pezizomycotina</taxon>
        <taxon>Leotiomycetes</taxon>
        <taxon>Helotiales</taxon>
        <taxon>Ploettnerulaceae</taxon>
        <taxon>Rhynchosporium</taxon>
    </lineage>
</organism>
<dbReference type="PANTHER" id="PTHR36840:SF1">
    <property type="entry name" value="BLL5714 PROTEIN"/>
    <property type="match status" value="1"/>
</dbReference>
<accession>A0A1E1L269</accession>
<gene>
    <name evidence="2" type="ORF">RCO7_07623</name>
</gene>
<keyword evidence="1" id="KW-0472">Membrane</keyword>
<keyword evidence="1" id="KW-0812">Transmembrane</keyword>
<dbReference type="Proteomes" id="UP000178129">
    <property type="component" value="Unassembled WGS sequence"/>
</dbReference>
<evidence type="ECO:0000256" key="1">
    <source>
        <dbReference type="SAM" id="Phobius"/>
    </source>
</evidence>
<evidence type="ECO:0000313" key="3">
    <source>
        <dbReference type="Proteomes" id="UP000178129"/>
    </source>
</evidence>
<dbReference type="STRING" id="914237.A0A1E1L269"/>
<feature type="transmembrane region" description="Helical" evidence="1">
    <location>
        <begin position="101"/>
        <end position="118"/>
    </location>
</feature>
<dbReference type="InParanoid" id="A0A1E1L269"/>
<proteinExistence type="predicted"/>
<reference evidence="3" key="1">
    <citation type="submission" date="2016-03" db="EMBL/GenBank/DDBJ databases">
        <authorList>
            <person name="Ploux O."/>
        </authorList>
    </citation>
    <scope>NUCLEOTIDE SEQUENCE [LARGE SCALE GENOMIC DNA]</scope>
    <source>
        <strain evidence="3">UK7</strain>
    </source>
</reference>
<name>A0A1E1L269_9HELO</name>
<dbReference type="Pfam" id="PF06772">
    <property type="entry name" value="LtrA"/>
    <property type="match status" value="1"/>
</dbReference>
<keyword evidence="3" id="KW-1185">Reference proteome</keyword>
<keyword evidence="1" id="KW-1133">Transmembrane helix</keyword>
<sequence>MSENVQSKKVVSAKALFRQPLALQWFHDGHLKKRGEEERQASRFELFLDLLYVAIIANLAENLAEHASGVGIVKYILILAPSWHIWSDLRELMNSFYDDDLAQRVLILWIMAVLVIYGNNATLVDEDIGALRSTVGAYMVGRLSSSTVHLIYSFSSYHHRAQQRLWFCLSTAALCIYIPLFIEDISFRSKIAVAAVGITIEEFIWLFSYSPVAKKLLNAKYTTAVDIPHEVDGFAAFYIIVLGEFLYQIIVGSPAVIGFSLPLLRAIWTLVIAFCLNRLYIHGDGSLDCIHPLKHSVTTSFIWVTAHLPMLASLLVAGHVSAHTTKSTEIHEPELWLLCGGLCIGLFCLYLIALLHNSQDPPGILTLPKHFRLMFRPIVAIIIVCLPLSHGLDLTSFLSIIMALFAFLVLWEHVTSLMRGAKFWERWENTAYPDEVAHSSSVSASGKKEVAESRIGV</sequence>
<feature type="transmembrane region" description="Helical" evidence="1">
    <location>
        <begin position="164"/>
        <end position="182"/>
    </location>
</feature>
<comment type="caution">
    <text evidence="2">The sequence shown here is derived from an EMBL/GenBank/DDBJ whole genome shotgun (WGS) entry which is preliminary data.</text>
</comment>
<feature type="transmembrane region" description="Helical" evidence="1">
    <location>
        <begin position="72"/>
        <end position="89"/>
    </location>
</feature>
<dbReference type="PANTHER" id="PTHR36840">
    <property type="entry name" value="BLL5714 PROTEIN"/>
    <property type="match status" value="1"/>
</dbReference>
<evidence type="ECO:0000313" key="2">
    <source>
        <dbReference type="EMBL" id="CZT03678.1"/>
    </source>
</evidence>
<feature type="transmembrane region" description="Helical" evidence="1">
    <location>
        <begin position="194"/>
        <end position="213"/>
    </location>
</feature>
<protein>
    <recommendedName>
        <fullName evidence="4">Low temperature requirement protein A</fullName>
    </recommendedName>
</protein>
<feature type="transmembrane region" description="Helical" evidence="1">
    <location>
        <begin position="335"/>
        <end position="353"/>
    </location>
</feature>
<feature type="transmembrane region" description="Helical" evidence="1">
    <location>
        <begin position="373"/>
        <end position="390"/>
    </location>
</feature>
<feature type="transmembrane region" description="Helical" evidence="1">
    <location>
        <begin position="301"/>
        <end position="323"/>
    </location>
</feature>
<evidence type="ECO:0008006" key="4">
    <source>
        <dbReference type="Google" id="ProtNLM"/>
    </source>
</evidence>
<dbReference type="EMBL" id="FJUW01000029">
    <property type="protein sequence ID" value="CZT03678.1"/>
    <property type="molecule type" value="Genomic_DNA"/>
</dbReference>
<dbReference type="AlphaFoldDB" id="A0A1E1L269"/>